<evidence type="ECO:0000256" key="5">
    <source>
        <dbReference type="ARBA" id="ARBA00023136"/>
    </source>
</evidence>
<evidence type="ECO:0000256" key="6">
    <source>
        <dbReference type="RuleBase" id="RU004379"/>
    </source>
</evidence>
<evidence type="ECO:0000256" key="4">
    <source>
        <dbReference type="ARBA" id="ARBA00022989"/>
    </source>
</evidence>
<organism evidence="7 8">
    <name type="scientific">Mesorhizobium retamae</name>
    <dbReference type="NCBI Taxonomy" id="2912854"/>
    <lineage>
        <taxon>Bacteria</taxon>
        <taxon>Pseudomonadati</taxon>
        <taxon>Pseudomonadota</taxon>
        <taxon>Alphaproteobacteria</taxon>
        <taxon>Hyphomicrobiales</taxon>
        <taxon>Phyllobacteriaceae</taxon>
        <taxon>Mesorhizobium</taxon>
    </lineage>
</organism>
<evidence type="ECO:0000313" key="8">
    <source>
        <dbReference type="Proteomes" id="UP001201701"/>
    </source>
</evidence>
<keyword evidence="3 6" id="KW-0812">Transmembrane</keyword>
<feature type="transmembrane region" description="Helical" evidence="6">
    <location>
        <begin position="36"/>
        <end position="56"/>
    </location>
</feature>
<gene>
    <name evidence="7" type="ORF">L4923_26430</name>
</gene>
<accession>A0ABS9QMB3</accession>
<evidence type="ECO:0000256" key="1">
    <source>
        <dbReference type="ARBA" id="ARBA00004141"/>
    </source>
</evidence>
<reference evidence="7 8" key="1">
    <citation type="submission" date="2022-02" db="EMBL/GenBank/DDBJ databases">
        <title>Draft genome sequence of Mezorhizobium retamae strain IRAMC:0171 isolated from Retama raetam nodules.</title>
        <authorList>
            <person name="Bengaied R."/>
            <person name="Sbissi I."/>
            <person name="Huber K."/>
            <person name="Ghodbane F."/>
            <person name="Nouioui I."/>
            <person name="Tarhouni M."/>
            <person name="Gtari M."/>
        </authorList>
    </citation>
    <scope>NUCLEOTIDE SEQUENCE [LARGE SCALE GENOMIC DNA]</scope>
    <source>
        <strain evidence="7 8">IRAMC:0171</strain>
    </source>
</reference>
<feature type="transmembrane region" description="Helical" evidence="6">
    <location>
        <begin position="114"/>
        <end position="133"/>
    </location>
</feature>
<feature type="transmembrane region" description="Helical" evidence="6">
    <location>
        <begin position="233"/>
        <end position="255"/>
    </location>
</feature>
<name>A0ABS9QMB3_9HYPH</name>
<feature type="transmembrane region" description="Helical" evidence="6">
    <location>
        <begin position="194"/>
        <end position="212"/>
    </location>
</feature>
<keyword evidence="5 6" id="KW-0472">Membrane</keyword>
<comment type="subcellular location">
    <subcellularLocation>
        <location evidence="1">Membrane</location>
        <topology evidence="1">Multi-pass membrane protein</topology>
    </subcellularLocation>
</comment>
<dbReference type="Proteomes" id="UP001201701">
    <property type="component" value="Unassembled WGS sequence"/>
</dbReference>
<dbReference type="RefSeq" id="WP_239370095.1">
    <property type="nucleotide sequence ID" value="NZ_JAKREW010000047.1"/>
</dbReference>
<dbReference type="PANTHER" id="PTHR23291:SF50">
    <property type="entry name" value="PROTEIN LIFEGUARD 4"/>
    <property type="match status" value="1"/>
</dbReference>
<dbReference type="InterPro" id="IPR006214">
    <property type="entry name" value="Bax_inhibitor_1-related"/>
</dbReference>
<evidence type="ECO:0000256" key="3">
    <source>
        <dbReference type="ARBA" id="ARBA00022692"/>
    </source>
</evidence>
<feature type="transmembrane region" description="Helical" evidence="6">
    <location>
        <begin position="76"/>
        <end position="102"/>
    </location>
</feature>
<dbReference type="Pfam" id="PF01027">
    <property type="entry name" value="Bax1-I"/>
    <property type="match status" value="1"/>
</dbReference>
<evidence type="ECO:0000256" key="2">
    <source>
        <dbReference type="ARBA" id="ARBA00010350"/>
    </source>
</evidence>
<comment type="caution">
    <text evidence="7">The sequence shown here is derived from an EMBL/GenBank/DDBJ whole genome shotgun (WGS) entry which is preliminary data.</text>
</comment>
<evidence type="ECO:0000313" key="7">
    <source>
        <dbReference type="EMBL" id="MCG7508584.1"/>
    </source>
</evidence>
<comment type="similarity">
    <text evidence="2 6">Belongs to the BI1 family.</text>
</comment>
<feature type="transmembrane region" description="Helical" evidence="6">
    <location>
        <begin position="170"/>
        <end position="188"/>
    </location>
</feature>
<keyword evidence="8" id="KW-1185">Reference proteome</keyword>
<dbReference type="CDD" id="cd10432">
    <property type="entry name" value="BI-1-like_bacterial"/>
    <property type="match status" value="1"/>
</dbReference>
<keyword evidence="4 6" id="KW-1133">Transmembrane helix</keyword>
<sequence length="259" mass="27926">MSDFRNYQTRSVPVGTRADAGIDEGLRAYMLKVYNLMGLGLLITGLAAVGTVMLATTTDPASAVATLPNGDMLTSLGYAIFASPLRWIIMLAPLAAVFFLSFRVQSMSVSAAQTTFWVYAGLVGLSLSSIFLVYTTASISQTFFATAAAFGALSLYGYTTKRDLTAMGSFLIMGVFGLIIASVINIFLQSSALSFAVSAIGVLVFAGLTAYDTQKIKEMYYENDDPLVAGRKAIMGALSLYLDFINMFMFLLQFMGDRR</sequence>
<feature type="transmembrane region" description="Helical" evidence="6">
    <location>
        <begin position="139"/>
        <end position="158"/>
    </location>
</feature>
<dbReference type="PANTHER" id="PTHR23291">
    <property type="entry name" value="BAX INHIBITOR-RELATED"/>
    <property type="match status" value="1"/>
</dbReference>
<protein>
    <submittedName>
        <fullName evidence="7">Bax inhibitor-1/YccA family protein</fullName>
    </submittedName>
</protein>
<dbReference type="EMBL" id="JAKREW010000047">
    <property type="protein sequence ID" value="MCG7508584.1"/>
    <property type="molecule type" value="Genomic_DNA"/>
</dbReference>
<proteinExistence type="inferred from homology"/>